<comment type="subcellular location">
    <subcellularLocation>
        <location evidence="1">Cytoplasm</location>
    </subcellularLocation>
</comment>
<keyword evidence="4" id="KW-0762">Sugar transport</keyword>
<evidence type="ECO:0000256" key="1">
    <source>
        <dbReference type="ARBA" id="ARBA00004496"/>
    </source>
</evidence>
<keyword evidence="5" id="KW-0808">Transferase</keyword>
<evidence type="ECO:0000256" key="6">
    <source>
        <dbReference type="ARBA" id="ARBA00022683"/>
    </source>
</evidence>
<protein>
    <submittedName>
        <fullName evidence="9">PTS system fructose-specific IIA component</fullName>
    </submittedName>
</protein>
<sequence>MVTMILISHGQMCEGLLDTLKMVGGDDFGIQTLPLLPGVTPENYRESLHQILLSVTKKDDEVLVLTDIAGGTPYQSALYLARDFKMKVIAGMNLPVVLTLALEQSCGASLSDLVKKAQNPETLGFKIETFETKRRDRHAKLSVNEN</sequence>
<evidence type="ECO:0000256" key="4">
    <source>
        <dbReference type="ARBA" id="ARBA00022597"/>
    </source>
</evidence>
<dbReference type="InterPro" id="IPR004701">
    <property type="entry name" value="PTS_EIIA_man-typ"/>
</dbReference>
<dbReference type="Proteomes" id="UP000015927">
    <property type="component" value="Chromosome"/>
</dbReference>
<dbReference type="Gene3D" id="3.40.50.510">
    <property type="entry name" value="Phosphotransferase system, mannose-type IIA component"/>
    <property type="match status" value="1"/>
</dbReference>
<dbReference type="EMBL" id="CP002391">
    <property type="protein sequence ID" value="EEQ65908.1"/>
    <property type="molecule type" value="Genomic_DNA"/>
</dbReference>
<keyword evidence="7" id="KW-0418">Kinase</keyword>
<gene>
    <name evidence="9" type="ORF">LBPG_01357</name>
</gene>
<dbReference type="PANTHER" id="PTHR33799">
    <property type="entry name" value="PTS PERMEASE-RELATED-RELATED"/>
    <property type="match status" value="1"/>
</dbReference>
<proteinExistence type="predicted"/>
<dbReference type="InterPro" id="IPR033887">
    <property type="entry name" value="PTS_IIA_man"/>
</dbReference>
<dbReference type="KEGG" id="lpi:LBPG_01357"/>
<organism evidence="9 10">
    <name type="scientific">Lacticaseibacillus paracasei subsp. paracasei 8700:2</name>
    <dbReference type="NCBI Taxonomy" id="537973"/>
    <lineage>
        <taxon>Bacteria</taxon>
        <taxon>Bacillati</taxon>
        <taxon>Bacillota</taxon>
        <taxon>Bacilli</taxon>
        <taxon>Lactobacillales</taxon>
        <taxon>Lactobacillaceae</taxon>
        <taxon>Lacticaseibacillus</taxon>
    </lineage>
</organism>
<keyword evidence="3" id="KW-0963">Cytoplasm</keyword>
<keyword evidence="2" id="KW-0813">Transport</keyword>
<evidence type="ECO:0000256" key="2">
    <source>
        <dbReference type="ARBA" id="ARBA00022448"/>
    </source>
</evidence>
<dbReference type="GO" id="GO:0016301">
    <property type="term" value="F:kinase activity"/>
    <property type="evidence" value="ECO:0007669"/>
    <property type="project" value="UniProtKB-KW"/>
</dbReference>
<dbReference type="GO" id="GO:0016020">
    <property type="term" value="C:membrane"/>
    <property type="evidence" value="ECO:0007669"/>
    <property type="project" value="InterPro"/>
</dbReference>
<dbReference type="InterPro" id="IPR036662">
    <property type="entry name" value="PTS_EIIA_man-typ_sf"/>
</dbReference>
<dbReference type="RefSeq" id="WP_003568082.1">
    <property type="nucleotide sequence ID" value="NC_022112.1"/>
</dbReference>
<feature type="domain" description="PTS EIIA type-4" evidence="8">
    <location>
        <begin position="1"/>
        <end position="146"/>
    </location>
</feature>
<dbReference type="PROSITE" id="PS51096">
    <property type="entry name" value="PTS_EIIA_TYPE_4"/>
    <property type="match status" value="1"/>
</dbReference>
<keyword evidence="6" id="KW-0598">Phosphotransferase system</keyword>
<reference evidence="9 10" key="1">
    <citation type="submission" date="2010-12" db="EMBL/GenBank/DDBJ databases">
        <title>The Genome Sequence of Lactobacillus paracasei subsp. paracasei strain 8700:2.</title>
        <authorList>
            <consortium name="The Broad Institute Genome Sequencing Platform"/>
            <person name="Ward D."/>
            <person name="Earl A."/>
            <person name="Feldgarden M."/>
            <person name="Young S.K."/>
            <person name="Gargeya S."/>
            <person name="Zeng Q."/>
            <person name="Alvarado L."/>
            <person name="Berlin A."/>
            <person name="Bochicchio J."/>
            <person name="Chapman S.B."/>
            <person name="Chen Z."/>
            <person name="Freedman E."/>
            <person name="Gellesch M."/>
            <person name="Goldberg J."/>
            <person name="Griggs A."/>
            <person name="Gujja S."/>
            <person name="Heilman E."/>
            <person name="Heiman D."/>
            <person name="Howarth C."/>
            <person name="Mehta T."/>
            <person name="Neiman D."/>
            <person name="Pearson M."/>
            <person name="Roberts A."/>
            <person name="Saif S."/>
            <person name="Shea T."/>
            <person name="Shenoy N."/>
            <person name="Sisk P."/>
            <person name="Stolte C."/>
            <person name="Sykes S."/>
            <person name="White J."/>
            <person name="Yandava C."/>
            <person name="Saulnier D."/>
            <person name="Haas B."/>
            <person name="Nusbaum C."/>
            <person name="Birren B."/>
        </authorList>
    </citation>
    <scope>NUCLEOTIDE SEQUENCE [LARGE SCALE GENOMIC DNA]</scope>
    <source>
        <strain evidence="9 10">8700:2</strain>
    </source>
</reference>
<evidence type="ECO:0000313" key="10">
    <source>
        <dbReference type="Proteomes" id="UP000015927"/>
    </source>
</evidence>
<evidence type="ECO:0000256" key="7">
    <source>
        <dbReference type="ARBA" id="ARBA00022777"/>
    </source>
</evidence>
<dbReference type="InterPro" id="IPR051471">
    <property type="entry name" value="Bacterial_PTS_sugar_comp"/>
</dbReference>
<dbReference type="SUPFAM" id="SSF53062">
    <property type="entry name" value="PTS system fructose IIA component-like"/>
    <property type="match status" value="1"/>
</dbReference>
<dbReference type="GO" id="GO:0009401">
    <property type="term" value="P:phosphoenolpyruvate-dependent sugar phosphotransferase system"/>
    <property type="evidence" value="ECO:0007669"/>
    <property type="project" value="UniProtKB-KW"/>
</dbReference>
<dbReference type="Pfam" id="PF03610">
    <property type="entry name" value="EIIA-man"/>
    <property type="match status" value="1"/>
</dbReference>
<evidence type="ECO:0000256" key="3">
    <source>
        <dbReference type="ARBA" id="ARBA00022490"/>
    </source>
</evidence>
<evidence type="ECO:0000313" key="9">
    <source>
        <dbReference type="EMBL" id="EEQ65908.1"/>
    </source>
</evidence>
<accession>A0A826HWZ0</accession>
<dbReference type="AlphaFoldDB" id="A0A826HWZ0"/>
<dbReference type="GO" id="GO:0005737">
    <property type="term" value="C:cytoplasm"/>
    <property type="evidence" value="ECO:0007669"/>
    <property type="project" value="UniProtKB-SubCell"/>
</dbReference>
<evidence type="ECO:0000259" key="8">
    <source>
        <dbReference type="PROSITE" id="PS51096"/>
    </source>
</evidence>
<evidence type="ECO:0000256" key="5">
    <source>
        <dbReference type="ARBA" id="ARBA00022679"/>
    </source>
</evidence>
<name>A0A826HWZ0_LACPA</name>
<dbReference type="CDD" id="cd00006">
    <property type="entry name" value="PTS_IIA_man"/>
    <property type="match status" value="1"/>
</dbReference>
<dbReference type="GeneID" id="57091352"/>
<dbReference type="PANTHER" id="PTHR33799:SF1">
    <property type="entry name" value="PTS SYSTEM MANNOSE-SPECIFIC EIIAB COMPONENT-RELATED"/>
    <property type="match status" value="1"/>
</dbReference>